<feature type="coiled-coil region" evidence="1">
    <location>
        <begin position="31"/>
        <end position="58"/>
    </location>
</feature>
<keyword evidence="3" id="KW-1185">Reference proteome</keyword>
<accession>A0ABS9TGU4</accession>
<evidence type="ECO:0000256" key="1">
    <source>
        <dbReference type="SAM" id="Coils"/>
    </source>
</evidence>
<evidence type="ECO:0000313" key="3">
    <source>
        <dbReference type="Proteomes" id="UP001299970"/>
    </source>
</evidence>
<dbReference type="RefSeq" id="WP_241038296.1">
    <property type="nucleotide sequence ID" value="NZ_BAAAJF010000012.1"/>
</dbReference>
<comment type="caution">
    <text evidence="2">The sequence shown here is derived from an EMBL/GenBank/DDBJ whole genome shotgun (WGS) entry which is preliminary data.</text>
</comment>
<proteinExistence type="predicted"/>
<sequence length="255" mass="28478">MALKGGPRDMSKWSAVLRDPNIQFPGESTEYRQSRKQLLEAEEKLRQINEQVAAQRRALPSGGLLAQDYVFESAADGSEVRFSELFAPSKDTLVIYNMMFPRWSEDPRAGALEGQTALLPLVEQPCPSCTSVVDGLEGAAFHLAERINLVVIAKTDAARLGAYARERQWRDLRLLSSKNNTFNRDYHAETADGVQLPILNVFSRDEDGIHHRWASEQVFARGDSTAMDPIWPIWGALDLTPEGRGEAAAYPSLQY</sequence>
<reference evidence="2 3" key="1">
    <citation type="submission" date="2022-03" db="EMBL/GenBank/DDBJ databases">
        <title>Pseudonocardia alaer sp. nov., a novel actinomycete isolated from reed forest soil.</title>
        <authorList>
            <person name="Wang L."/>
        </authorList>
    </citation>
    <scope>NUCLEOTIDE SEQUENCE [LARGE SCALE GENOMIC DNA]</scope>
    <source>
        <strain evidence="2 3">Y-16303</strain>
    </source>
</reference>
<dbReference type="EMBL" id="JAKXMK010000016">
    <property type="protein sequence ID" value="MCH6167765.1"/>
    <property type="molecule type" value="Genomic_DNA"/>
</dbReference>
<protein>
    <submittedName>
        <fullName evidence="2">DUF899 family protein</fullName>
    </submittedName>
</protein>
<organism evidence="2 3">
    <name type="scientific">Pseudonocardia alaniniphila</name>
    <dbReference type="NCBI Taxonomy" id="75291"/>
    <lineage>
        <taxon>Bacteria</taxon>
        <taxon>Bacillati</taxon>
        <taxon>Actinomycetota</taxon>
        <taxon>Actinomycetes</taxon>
        <taxon>Pseudonocardiales</taxon>
        <taxon>Pseudonocardiaceae</taxon>
        <taxon>Pseudonocardia</taxon>
    </lineage>
</organism>
<dbReference type="InterPro" id="IPR010296">
    <property type="entry name" value="DUF899_thioredox"/>
</dbReference>
<evidence type="ECO:0000313" key="2">
    <source>
        <dbReference type="EMBL" id="MCH6167765.1"/>
    </source>
</evidence>
<keyword evidence="1" id="KW-0175">Coiled coil</keyword>
<gene>
    <name evidence="2" type="ORF">MMF94_18920</name>
</gene>
<dbReference type="Proteomes" id="UP001299970">
    <property type="component" value="Unassembled WGS sequence"/>
</dbReference>
<name>A0ABS9TGU4_9PSEU</name>
<dbReference type="Pfam" id="PF05988">
    <property type="entry name" value="DUF899"/>
    <property type="match status" value="1"/>
</dbReference>